<dbReference type="NCBIfam" id="NF005805">
    <property type="entry name" value="PRK07661.1"/>
    <property type="match status" value="1"/>
</dbReference>
<dbReference type="InterPro" id="IPR020613">
    <property type="entry name" value="Thiolase_CS"/>
</dbReference>
<dbReference type="PROSITE" id="PS00737">
    <property type="entry name" value="THIOLASE_2"/>
    <property type="match status" value="1"/>
</dbReference>
<dbReference type="InterPro" id="IPR020617">
    <property type="entry name" value="Thiolase_C"/>
</dbReference>
<feature type="domain" description="Thiolase C-terminal" evidence="9">
    <location>
        <begin position="267"/>
        <end position="388"/>
    </location>
</feature>
<feature type="active site" description="Proton acceptor" evidence="6">
    <location>
        <position position="346"/>
    </location>
</feature>
<comment type="similarity">
    <text evidence="2 7">Belongs to the thiolase-like superfamily. Thiolase family.</text>
</comment>
<dbReference type="InterPro" id="IPR002155">
    <property type="entry name" value="Thiolase"/>
</dbReference>
<evidence type="ECO:0000256" key="6">
    <source>
        <dbReference type="PIRSR" id="PIRSR000429-1"/>
    </source>
</evidence>
<dbReference type="InterPro" id="IPR016039">
    <property type="entry name" value="Thiolase-like"/>
</dbReference>
<dbReference type="GO" id="GO:0006635">
    <property type="term" value="P:fatty acid beta-oxidation"/>
    <property type="evidence" value="ECO:0007669"/>
    <property type="project" value="TreeGrafter"/>
</dbReference>
<feature type="domain" description="Thiolase N-terminal" evidence="8">
    <location>
        <begin position="5"/>
        <end position="259"/>
    </location>
</feature>
<keyword evidence="4 7" id="KW-0012">Acyltransferase</keyword>
<dbReference type="InterPro" id="IPR020610">
    <property type="entry name" value="Thiolase_AS"/>
</dbReference>
<dbReference type="InterPro" id="IPR020615">
    <property type="entry name" value="Thiolase_acyl_enz_int_AS"/>
</dbReference>
<feature type="active site" description="Proton acceptor" evidence="6">
    <location>
        <position position="376"/>
    </location>
</feature>
<dbReference type="GO" id="GO:0010124">
    <property type="term" value="P:phenylacetate catabolic process"/>
    <property type="evidence" value="ECO:0007669"/>
    <property type="project" value="TreeGrafter"/>
</dbReference>
<dbReference type="PROSITE" id="PS00098">
    <property type="entry name" value="THIOLASE_1"/>
    <property type="match status" value="1"/>
</dbReference>
<evidence type="ECO:0000259" key="9">
    <source>
        <dbReference type="Pfam" id="PF02803"/>
    </source>
</evidence>
<evidence type="ECO:0000256" key="3">
    <source>
        <dbReference type="ARBA" id="ARBA00022679"/>
    </source>
</evidence>
<dbReference type="RefSeq" id="WP_036173085.1">
    <property type="nucleotide sequence ID" value="NZ_AVCZ01000005.1"/>
</dbReference>
<reference evidence="10 11" key="1">
    <citation type="submission" date="2014-02" db="EMBL/GenBank/DDBJ databases">
        <title>Draft genome sequence of Lysinibacillus massiliensis CCUG 49529.</title>
        <authorList>
            <person name="Zhang F."/>
            <person name="Wang G."/>
            <person name="Zhang L."/>
        </authorList>
    </citation>
    <scope>NUCLEOTIDE SEQUENCE [LARGE SCALE GENOMIC DNA]</scope>
    <source>
        <strain evidence="10 11">CCUG 49529</strain>
    </source>
</reference>
<evidence type="ECO:0000256" key="5">
    <source>
        <dbReference type="ARBA" id="ARBA00024073"/>
    </source>
</evidence>
<dbReference type="EMBL" id="JPVQ01000005">
    <property type="protein sequence ID" value="KGR91630.1"/>
    <property type="molecule type" value="Genomic_DNA"/>
</dbReference>
<evidence type="ECO:0000256" key="7">
    <source>
        <dbReference type="RuleBase" id="RU003557"/>
    </source>
</evidence>
<dbReference type="CDD" id="cd00751">
    <property type="entry name" value="thiolase"/>
    <property type="match status" value="1"/>
</dbReference>
<dbReference type="Pfam" id="PF02803">
    <property type="entry name" value="Thiolase_C"/>
    <property type="match status" value="1"/>
</dbReference>
<accession>A0A0A3J7A0</accession>
<dbReference type="InterPro" id="IPR020616">
    <property type="entry name" value="Thiolase_N"/>
</dbReference>
<evidence type="ECO:0000259" key="8">
    <source>
        <dbReference type="Pfam" id="PF00108"/>
    </source>
</evidence>
<keyword evidence="11" id="KW-1185">Reference proteome</keyword>
<dbReference type="eggNOG" id="COG0183">
    <property type="taxonomic scope" value="Bacteria"/>
</dbReference>
<name>A0A0A3J7A0_9BACL</name>
<dbReference type="GO" id="GO:0003988">
    <property type="term" value="F:acetyl-CoA C-acyltransferase activity"/>
    <property type="evidence" value="ECO:0007669"/>
    <property type="project" value="UniProtKB-EC"/>
</dbReference>
<dbReference type="SUPFAM" id="SSF53901">
    <property type="entry name" value="Thiolase-like"/>
    <property type="match status" value="2"/>
</dbReference>
<dbReference type="PANTHER" id="PTHR43853:SF21">
    <property type="entry name" value="STEROID 3-KETOACYL-COA THIOLASE"/>
    <property type="match status" value="1"/>
</dbReference>
<dbReference type="EC" id="2.3.1.16" evidence="5"/>
<evidence type="ECO:0000256" key="4">
    <source>
        <dbReference type="ARBA" id="ARBA00023315"/>
    </source>
</evidence>
<comment type="caution">
    <text evidence="10">The sequence shown here is derived from an EMBL/GenBank/DDBJ whole genome shotgun (WGS) entry which is preliminary data.</text>
</comment>
<feature type="active site" description="Acyl-thioester intermediate" evidence="6">
    <location>
        <position position="89"/>
    </location>
</feature>
<evidence type="ECO:0000313" key="10">
    <source>
        <dbReference type="EMBL" id="KGR91630.1"/>
    </source>
</evidence>
<comment type="pathway">
    <text evidence="1">Lipid metabolism.</text>
</comment>
<evidence type="ECO:0000256" key="2">
    <source>
        <dbReference type="ARBA" id="ARBA00010982"/>
    </source>
</evidence>
<keyword evidence="3 7" id="KW-0808">Transferase</keyword>
<dbReference type="OrthoDB" id="9764892at2"/>
<dbReference type="AlphaFoldDB" id="A0A0A3J7A0"/>
<dbReference type="FunFam" id="3.40.47.10:FF:000010">
    <property type="entry name" value="Acetyl-CoA acetyltransferase (Thiolase)"/>
    <property type="match status" value="1"/>
</dbReference>
<sequence>MREAVIVAGARTPIGKAKKGSLAQMRPDDFGALVVKETLNRAGYEGPIDDLIMGCAMPEAEQGMNVARNIGALAGLPDTTPAITINRFCSSGLQSIAYAAERVMLGHSKAIIAGGVESMSMIPMTGNTIRLNPKLAEEAPQYYMSMGHTAEEVANRYNVSREDQDAFAVRSHELAAKAIQEGKFKEEIVPIEVVQQYVDENHKLQKKVFTFDTDEGIRPDTSVEGLAKLRPAFHVKGSVTAGNSSQTSDGAAAVLVMDREEAEVQGLKPMAKFLGFAVGGVPPEVMGIGPIEAVPKALKIAGLKQEDIDLWELNEAFASQSLQVIRHLELDMEKVNVNGGAIALGHPLGATGAILTLKLIHELKRQGLKYGVVTMCIGGGMGAAGVFELL</sequence>
<dbReference type="Pfam" id="PF00108">
    <property type="entry name" value="Thiolase_N"/>
    <property type="match status" value="1"/>
</dbReference>
<protein>
    <recommendedName>
        <fullName evidence="5">acetyl-CoA C-acyltransferase</fullName>
        <ecNumber evidence="5">2.3.1.16</ecNumber>
    </recommendedName>
</protein>
<dbReference type="PANTHER" id="PTHR43853">
    <property type="entry name" value="3-KETOACYL-COA THIOLASE, PEROXISOMAL"/>
    <property type="match status" value="1"/>
</dbReference>
<organism evidence="10 11">
    <name type="scientific">Ureibacillus massiliensis 4400831 = CIP 108448 = CCUG 49529</name>
    <dbReference type="NCBI Taxonomy" id="1211035"/>
    <lineage>
        <taxon>Bacteria</taxon>
        <taxon>Bacillati</taxon>
        <taxon>Bacillota</taxon>
        <taxon>Bacilli</taxon>
        <taxon>Bacillales</taxon>
        <taxon>Caryophanaceae</taxon>
        <taxon>Ureibacillus</taxon>
    </lineage>
</organism>
<dbReference type="Proteomes" id="UP000030595">
    <property type="component" value="Unassembled WGS sequence"/>
</dbReference>
<proteinExistence type="inferred from homology"/>
<dbReference type="PROSITE" id="PS00099">
    <property type="entry name" value="THIOLASE_3"/>
    <property type="match status" value="1"/>
</dbReference>
<evidence type="ECO:0000256" key="1">
    <source>
        <dbReference type="ARBA" id="ARBA00005189"/>
    </source>
</evidence>
<evidence type="ECO:0000313" key="11">
    <source>
        <dbReference type="Proteomes" id="UP000030595"/>
    </source>
</evidence>
<dbReference type="GO" id="GO:0005737">
    <property type="term" value="C:cytoplasm"/>
    <property type="evidence" value="ECO:0007669"/>
    <property type="project" value="UniProtKB-ARBA"/>
</dbReference>
<dbReference type="Gene3D" id="3.40.47.10">
    <property type="match status" value="1"/>
</dbReference>
<gene>
    <name evidence="10" type="ORF">CD30_04805</name>
</gene>
<dbReference type="PIRSF" id="PIRSF000429">
    <property type="entry name" value="Ac-CoA_Ac_transf"/>
    <property type="match status" value="1"/>
</dbReference>
<dbReference type="NCBIfam" id="TIGR01930">
    <property type="entry name" value="AcCoA-C-Actrans"/>
    <property type="match status" value="1"/>
</dbReference>
<dbReference type="InterPro" id="IPR050215">
    <property type="entry name" value="Thiolase-like_sf_Thiolase"/>
</dbReference>